<dbReference type="EMBL" id="MKQR01000007">
    <property type="protein sequence ID" value="OLR94754.1"/>
    <property type="molecule type" value="Genomic_DNA"/>
</dbReference>
<evidence type="ECO:0000256" key="1">
    <source>
        <dbReference type="ARBA" id="ARBA00008791"/>
    </source>
</evidence>
<keyword evidence="3" id="KW-0067">ATP-binding</keyword>
<keyword evidence="6" id="KW-1185">Reference proteome</keyword>
<dbReference type="Proteomes" id="UP000186040">
    <property type="component" value="Unassembled WGS sequence"/>
</dbReference>
<dbReference type="STRING" id="1193682.BJP25_12085"/>
<gene>
    <name evidence="5" type="ORF">BJP25_12085</name>
</gene>
<name>A0A1Q9LRX7_9PSEU</name>
<reference evidence="5 6" key="1">
    <citation type="submission" date="2016-10" db="EMBL/GenBank/DDBJ databases">
        <title>The Draft Genome Sequence of Actinokineospora bangkokensis 44EHWT reveals the biosynthetic pathway of antifungal compounds Thailandins with unusual extender unit butylmalonyl-CoA.</title>
        <authorList>
            <person name="Greule A."/>
            <person name="Intra B."/>
            <person name="Flemming S."/>
            <person name="Rommel M.G."/>
            <person name="Panbangred W."/>
            <person name="Bechthold A."/>
        </authorList>
    </citation>
    <scope>NUCLEOTIDE SEQUENCE [LARGE SCALE GENOMIC DNA]</scope>
    <source>
        <strain evidence="5 6">44EHW</strain>
    </source>
</reference>
<keyword evidence="2" id="KW-0547">Nucleotide-binding</keyword>
<proteinExistence type="inferred from homology"/>
<comment type="caution">
    <text evidence="5">The sequence shown here is derived from an EMBL/GenBank/DDBJ whole genome shotgun (WGS) entry which is preliminary data.</text>
</comment>
<dbReference type="InterPro" id="IPR014729">
    <property type="entry name" value="Rossmann-like_a/b/a_fold"/>
</dbReference>
<sequence>MVGIDGSAAALDAVRWGADAAARRGLPLRLVHACAPVPLRHSRSTTDAADHVDLLVDRGTQFLREAVAFATHARPGLQTEVDLRVGHPVEVLLDAATGARVLVTATRGVGGIREAVLGSVSSAVAEHAGCPVVVVRGRDGADPAARVWPVVVGVDGTPASEAAVAVAFEEAAVRGVSLLAVHTWSDVAFSGLWTALPLVIDWDAVEADEQRLLDERLAGWQEKHPDVTVIRQVCRARPAHRLVELSHEAGLVVVGSRGHHRYAGVGLGSTSRAVLHAAHCPVAVVRPTR</sequence>
<dbReference type="InterPro" id="IPR006015">
    <property type="entry name" value="Universal_stress_UspA"/>
</dbReference>
<dbReference type="Gene3D" id="3.40.50.620">
    <property type="entry name" value="HUPs"/>
    <property type="match status" value="2"/>
</dbReference>
<evidence type="ECO:0000313" key="5">
    <source>
        <dbReference type="EMBL" id="OLR94754.1"/>
    </source>
</evidence>
<evidence type="ECO:0000256" key="3">
    <source>
        <dbReference type="ARBA" id="ARBA00022840"/>
    </source>
</evidence>
<protein>
    <recommendedName>
        <fullName evidence="4">UspA domain-containing protein</fullName>
    </recommendedName>
</protein>
<dbReference type="PANTHER" id="PTHR46268">
    <property type="entry name" value="STRESS RESPONSE PROTEIN NHAX"/>
    <property type="match status" value="1"/>
</dbReference>
<accession>A0A1Q9LRX7</accession>
<feature type="domain" description="UspA" evidence="4">
    <location>
        <begin position="150"/>
        <end position="286"/>
    </location>
</feature>
<dbReference type="PANTHER" id="PTHR46268:SF27">
    <property type="entry name" value="UNIVERSAL STRESS PROTEIN RV2623"/>
    <property type="match status" value="1"/>
</dbReference>
<feature type="domain" description="UspA" evidence="4">
    <location>
        <begin position="1"/>
        <end position="136"/>
    </location>
</feature>
<dbReference type="InterPro" id="IPR006016">
    <property type="entry name" value="UspA"/>
</dbReference>
<organism evidence="5 6">
    <name type="scientific">Actinokineospora bangkokensis</name>
    <dbReference type="NCBI Taxonomy" id="1193682"/>
    <lineage>
        <taxon>Bacteria</taxon>
        <taxon>Bacillati</taxon>
        <taxon>Actinomycetota</taxon>
        <taxon>Actinomycetes</taxon>
        <taxon>Pseudonocardiales</taxon>
        <taxon>Pseudonocardiaceae</taxon>
        <taxon>Actinokineospora</taxon>
    </lineage>
</organism>
<dbReference type="Pfam" id="PF00582">
    <property type="entry name" value="Usp"/>
    <property type="match status" value="2"/>
</dbReference>
<evidence type="ECO:0000256" key="2">
    <source>
        <dbReference type="ARBA" id="ARBA00022741"/>
    </source>
</evidence>
<dbReference type="GO" id="GO:0005524">
    <property type="term" value="F:ATP binding"/>
    <property type="evidence" value="ECO:0007669"/>
    <property type="project" value="UniProtKB-KW"/>
</dbReference>
<dbReference type="AlphaFoldDB" id="A0A1Q9LRX7"/>
<comment type="similarity">
    <text evidence="1">Belongs to the universal stress protein A family.</text>
</comment>
<evidence type="ECO:0000313" key="6">
    <source>
        <dbReference type="Proteomes" id="UP000186040"/>
    </source>
</evidence>
<evidence type="ECO:0000259" key="4">
    <source>
        <dbReference type="Pfam" id="PF00582"/>
    </source>
</evidence>
<dbReference type="SUPFAM" id="SSF52402">
    <property type="entry name" value="Adenine nucleotide alpha hydrolases-like"/>
    <property type="match status" value="2"/>
</dbReference>
<dbReference type="PRINTS" id="PR01438">
    <property type="entry name" value="UNVRSLSTRESS"/>
</dbReference>